<dbReference type="RefSeq" id="WP_213639241.1">
    <property type="nucleotide sequence ID" value="NZ_JADPMV010000001.1"/>
</dbReference>
<dbReference type="EMBL" id="JADPMV010000001">
    <property type="protein sequence ID" value="MBS7661932.1"/>
    <property type="molecule type" value="Genomic_DNA"/>
</dbReference>
<proteinExistence type="predicted"/>
<gene>
    <name evidence="1" type="ORF">I0D00_08220</name>
</gene>
<organism evidence="1 2">
    <name type="scientific">Pseudomonas lalucatii</name>
    <dbReference type="NCBI Taxonomy" id="1424203"/>
    <lineage>
        <taxon>Bacteria</taxon>
        <taxon>Pseudomonadati</taxon>
        <taxon>Pseudomonadota</taxon>
        <taxon>Gammaproteobacteria</taxon>
        <taxon>Pseudomonadales</taxon>
        <taxon>Pseudomonadaceae</taxon>
        <taxon>Pseudomonas</taxon>
    </lineage>
</organism>
<sequence length="62" mass="6905">MQKKLANELLSIIRFPLSKVKAPPHMALAREKKAPGSLEGEANAAAVDWLLSERRKCALFIF</sequence>
<comment type="caution">
    <text evidence="1">The sequence shown here is derived from an EMBL/GenBank/DDBJ whole genome shotgun (WGS) entry which is preliminary data.</text>
</comment>
<evidence type="ECO:0000313" key="1">
    <source>
        <dbReference type="EMBL" id="MBS7661932.1"/>
    </source>
</evidence>
<evidence type="ECO:0000313" key="2">
    <source>
        <dbReference type="Proteomes" id="UP001196601"/>
    </source>
</evidence>
<reference evidence="1 2" key="1">
    <citation type="journal article" date="2021" name="Syst. Appl. Microbiol.">
        <title>Pseudomonas lalucatii sp. nov. isolated from Vallgornera, a karstic cave in Mallorca, Western Mediterranean.</title>
        <authorList>
            <person name="Busquets A."/>
            <person name="Mulet M."/>
            <person name="Gomila M."/>
            <person name="Garcia-Valdes E."/>
        </authorList>
    </citation>
    <scope>NUCLEOTIDE SEQUENCE [LARGE SCALE GENOMIC DNA]</scope>
    <source>
        <strain evidence="1 2">R1b54</strain>
    </source>
</reference>
<keyword evidence="2" id="KW-1185">Reference proteome</keyword>
<protein>
    <submittedName>
        <fullName evidence="1">Uncharacterized protein</fullName>
    </submittedName>
</protein>
<dbReference type="Proteomes" id="UP001196601">
    <property type="component" value="Unassembled WGS sequence"/>
</dbReference>
<accession>A0ABS5PZM8</accession>
<name>A0ABS5PZM8_9PSED</name>